<organism evidence="11 12">
    <name type="scientific">Gloeocapsopsis dulcis AAB1 = 1H9</name>
    <dbReference type="NCBI Taxonomy" id="1433147"/>
    <lineage>
        <taxon>Bacteria</taxon>
        <taxon>Bacillati</taxon>
        <taxon>Cyanobacteriota</taxon>
        <taxon>Cyanophyceae</taxon>
        <taxon>Oscillatoriophycideae</taxon>
        <taxon>Chroococcales</taxon>
        <taxon>Chroococcaceae</taxon>
        <taxon>Gloeocapsopsis</taxon>
        <taxon>Gloeocapsopsis dulcis</taxon>
    </lineage>
</organism>
<evidence type="ECO:0000256" key="3">
    <source>
        <dbReference type="ARBA" id="ARBA00022982"/>
    </source>
</evidence>
<evidence type="ECO:0000256" key="5">
    <source>
        <dbReference type="ARBA" id="ARBA00023284"/>
    </source>
</evidence>
<feature type="disulfide bond" description="Redox-active" evidence="9">
    <location>
        <begin position="30"/>
        <end position="33"/>
    </location>
</feature>
<dbReference type="CDD" id="cd02947">
    <property type="entry name" value="TRX_family"/>
    <property type="match status" value="1"/>
</dbReference>
<dbReference type="FunFam" id="3.40.30.10:FF:000001">
    <property type="entry name" value="Thioredoxin"/>
    <property type="match status" value="1"/>
</dbReference>
<feature type="active site" description="Nucleophile" evidence="8">
    <location>
        <position position="33"/>
    </location>
</feature>
<dbReference type="AlphaFoldDB" id="A0A6N8G6P4"/>
<comment type="caution">
    <text evidence="11">The sequence shown here is derived from an EMBL/GenBank/DDBJ whole genome shotgun (WGS) entry which is preliminary data.</text>
</comment>
<evidence type="ECO:0000256" key="8">
    <source>
        <dbReference type="PIRSR" id="PIRSR000077-1"/>
    </source>
</evidence>
<accession>A0A6N8G6P4</accession>
<dbReference type="Gene3D" id="3.40.30.10">
    <property type="entry name" value="Glutaredoxin"/>
    <property type="match status" value="1"/>
</dbReference>
<dbReference type="PANTHER" id="PTHR45663:SF11">
    <property type="entry name" value="GEO12009P1"/>
    <property type="match status" value="1"/>
</dbReference>
<evidence type="ECO:0000313" key="11">
    <source>
        <dbReference type="EMBL" id="MUL39296.1"/>
    </source>
</evidence>
<evidence type="ECO:0000256" key="6">
    <source>
        <dbReference type="NCBIfam" id="TIGR01068"/>
    </source>
</evidence>
<feature type="active site" description="Nucleophile" evidence="8">
    <location>
        <position position="30"/>
    </location>
</feature>
<keyword evidence="2" id="KW-0813">Transport</keyword>
<keyword evidence="12" id="KW-1185">Reference proteome</keyword>
<evidence type="ECO:0000256" key="2">
    <source>
        <dbReference type="ARBA" id="ARBA00022448"/>
    </source>
</evidence>
<dbReference type="PRINTS" id="PR00421">
    <property type="entry name" value="THIOREDOXIN"/>
</dbReference>
<reference evidence="11 12" key="1">
    <citation type="journal article" date="2019" name="Front. Microbiol.">
        <title>Genomic Features for Desiccation Tolerance and Sugar Biosynthesis in the Extremophile Gloeocapsopsis sp. UTEX B3054.</title>
        <authorList>
            <person name="Urrejola C."/>
            <person name="Alcorta J."/>
            <person name="Salas L."/>
            <person name="Vasquez M."/>
            <person name="Polz M.F."/>
            <person name="Vicuna R."/>
            <person name="Diez B."/>
        </authorList>
    </citation>
    <scope>NUCLEOTIDE SEQUENCE [LARGE SCALE GENOMIC DNA]</scope>
    <source>
        <strain evidence="11 12">1H9</strain>
    </source>
</reference>
<dbReference type="PIRSF" id="PIRSF000077">
    <property type="entry name" value="Thioredoxin"/>
    <property type="match status" value="1"/>
</dbReference>
<feature type="site" description="Contributes to redox potential value" evidence="8">
    <location>
        <position position="32"/>
    </location>
</feature>
<protein>
    <recommendedName>
        <fullName evidence="6 7">Thioredoxin</fullName>
    </recommendedName>
</protein>
<dbReference type="InterPro" id="IPR017937">
    <property type="entry name" value="Thioredoxin_CS"/>
</dbReference>
<feature type="domain" description="Thioredoxin" evidence="10">
    <location>
        <begin position="1"/>
        <end position="105"/>
    </location>
</feature>
<evidence type="ECO:0000313" key="12">
    <source>
        <dbReference type="Proteomes" id="UP000441797"/>
    </source>
</evidence>
<dbReference type="GO" id="GO:0015035">
    <property type="term" value="F:protein-disulfide reductase activity"/>
    <property type="evidence" value="ECO:0007669"/>
    <property type="project" value="UniProtKB-UniRule"/>
</dbReference>
<dbReference type="PROSITE" id="PS51352">
    <property type="entry name" value="THIOREDOXIN_2"/>
    <property type="match status" value="1"/>
</dbReference>
<dbReference type="InterPro" id="IPR013766">
    <property type="entry name" value="Thioredoxin_domain"/>
</dbReference>
<proteinExistence type="inferred from homology"/>
<dbReference type="NCBIfam" id="TIGR01068">
    <property type="entry name" value="thioredoxin"/>
    <property type="match status" value="1"/>
</dbReference>
<evidence type="ECO:0000256" key="7">
    <source>
        <dbReference type="PIRNR" id="PIRNR000077"/>
    </source>
</evidence>
<sequence>MATKQQFKNFEELLAQSHVPVLVDFYADWCGPCQMMAAILERVNTQFQQQLRVVKIDTEKYPEVASQHQVQALPTLVLFKHGQAVERIEGVMPADALIQKLQTLL</sequence>
<feature type="site" description="Contributes to redox potential value" evidence="8">
    <location>
        <position position="31"/>
    </location>
</feature>
<evidence type="ECO:0000256" key="1">
    <source>
        <dbReference type="ARBA" id="ARBA00008987"/>
    </source>
</evidence>
<comment type="similarity">
    <text evidence="1 7">Belongs to the thioredoxin family.</text>
</comment>
<keyword evidence="5 9" id="KW-0676">Redox-active center</keyword>
<dbReference type="InterPro" id="IPR005746">
    <property type="entry name" value="Thioredoxin"/>
</dbReference>
<dbReference type="GO" id="GO:0005737">
    <property type="term" value="C:cytoplasm"/>
    <property type="evidence" value="ECO:0007669"/>
    <property type="project" value="TreeGrafter"/>
</dbReference>
<name>A0A6N8G6P4_9CHRO</name>
<dbReference type="OrthoDB" id="530955at2"/>
<dbReference type="PANTHER" id="PTHR45663">
    <property type="entry name" value="GEO12009P1"/>
    <property type="match status" value="1"/>
</dbReference>
<dbReference type="EMBL" id="NAPY01000072">
    <property type="protein sequence ID" value="MUL39296.1"/>
    <property type="molecule type" value="Genomic_DNA"/>
</dbReference>
<dbReference type="InterPro" id="IPR036249">
    <property type="entry name" value="Thioredoxin-like_sf"/>
</dbReference>
<dbReference type="RefSeq" id="WP_105220596.1">
    <property type="nucleotide sequence ID" value="NZ_CAWNSU010000063.1"/>
</dbReference>
<evidence type="ECO:0000259" key="10">
    <source>
        <dbReference type="PROSITE" id="PS51352"/>
    </source>
</evidence>
<keyword evidence="3" id="KW-0249">Electron transport</keyword>
<feature type="site" description="Deprotonates C-terminal active site Cys" evidence="8">
    <location>
        <position position="24"/>
    </location>
</feature>
<dbReference type="Pfam" id="PF00085">
    <property type="entry name" value="Thioredoxin"/>
    <property type="match status" value="1"/>
</dbReference>
<evidence type="ECO:0000256" key="9">
    <source>
        <dbReference type="PIRSR" id="PIRSR000077-4"/>
    </source>
</evidence>
<evidence type="ECO:0000256" key="4">
    <source>
        <dbReference type="ARBA" id="ARBA00023157"/>
    </source>
</evidence>
<keyword evidence="4 9" id="KW-1015">Disulfide bond</keyword>
<dbReference type="Proteomes" id="UP000441797">
    <property type="component" value="Unassembled WGS sequence"/>
</dbReference>
<dbReference type="SUPFAM" id="SSF52833">
    <property type="entry name" value="Thioredoxin-like"/>
    <property type="match status" value="1"/>
</dbReference>
<gene>
    <name evidence="11" type="ORF">BWI75_24150</name>
</gene>
<dbReference type="PROSITE" id="PS00194">
    <property type="entry name" value="THIOREDOXIN_1"/>
    <property type="match status" value="1"/>
</dbReference>